<gene>
    <name evidence="3" type="ORF">MON38_13195</name>
</gene>
<keyword evidence="2" id="KW-0472">Membrane</keyword>
<feature type="transmembrane region" description="Helical" evidence="2">
    <location>
        <begin position="41"/>
        <end position="61"/>
    </location>
</feature>
<dbReference type="EMBL" id="JALBGC010000003">
    <property type="protein sequence ID" value="MCI1188381.1"/>
    <property type="molecule type" value="Genomic_DNA"/>
</dbReference>
<feature type="compositionally biased region" description="Basic and acidic residues" evidence="1">
    <location>
        <begin position="24"/>
        <end position="34"/>
    </location>
</feature>
<keyword evidence="2" id="KW-1133">Transmembrane helix</keyword>
<evidence type="ECO:0000313" key="3">
    <source>
        <dbReference type="EMBL" id="MCI1188381.1"/>
    </source>
</evidence>
<dbReference type="AlphaFoldDB" id="A0A9X1VLL1"/>
<feature type="region of interest" description="Disordered" evidence="1">
    <location>
        <begin position="1"/>
        <end position="34"/>
    </location>
</feature>
<accession>A0A9X1VLL1</accession>
<evidence type="ECO:0000256" key="1">
    <source>
        <dbReference type="SAM" id="MobiDB-lite"/>
    </source>
</evidence>
<protein>
    <submittedName>
        <fullName evidence="3">Uncharacterized protein</fullName>
    </submittedName>
</protein>
<evidence type="ECO:0000256" key="2">
    <source>
        <dbReference type="SAM" id="Phobius"/>
    </source>
</evidence>
<keyword evidence="4" id="KW-1185">Reference proteome</keyword>
<feature type="compositionally biased region" description="Polar residues" evidence="1">
    <location>
        <begin position="1"/>
        <end position="14"/>
    </location>
</feature>
<dbReference type="RefSeq" id="WP_241936642.1">
    <property type="nucleotide sequence ID" value="NZ_JALBGC010000003.1"/>
</dbReference>
<proteinExistence type="predicted"/>
<name>A0A9X1VLL1_9BACT</name>
<comment type="caution">
    <text evidence="3">The sequence shown here is derived from an EMBL/GenBank/DDBJ whole genome shotgun (WGS) entry which is preliminary data.</text>
</comment>
<keyword evidence="2" id="KW-0812">Transmembrane</keyword>
<sequence length="79" mass="8805">MPSTTEVSASQKSAYQRPYKTRSQRREMARRKHDENADHKFLIRVAIVAGVLLLVAVGAAIKSWSDREAQAPAPVESLQ</sequence>
<evidence type="ECO:0000313" key="4">
    <source>
        <dbReference type="Proteomes" id="UP001139193"/>
    </source>
</evidence>
<reference evidence="3" key="1">
    <citation type="submission" date="2022-03" db="EMBL/GenBank/DDBJ databases">
        <title>Bacterial whole genome sequence for Hymenobacter sp. DH14.</title>
        <authorList>
            <person name="Le V."/>
        </authorList>
    </citation>
    <scope>NUCLEOTIDE SEQUENCE</scope>
    <source>
        <strain evidence="3">DH14</strain>
    </source>
</reference>
<organism evidence="3 4">
    <name type="scientific">Hymenobacter cyanobacteriorum</name>
    <dbReference type="NCBI Taxonomy" id="2926463"/>
    <lineage>
        <taxon>Bacteria</taxon>
        <taxon>Pseudomonadati</taxon>
        <taxon>Bacteroidota</taxon>
        <taxon>Cytophagia</taxon>
        <taxon>Cytophagales</taxon>
        <taxon>Hymenobacteraceae</taxon>
        <taxon>Hymenobacter</taxon>
    </lineage>
</organism>
<dbReference type="Proteomes" id="UP001139193">
    <property type="component" value="Unassembled WGS sequence"/>
</dbReference>